<dbReference type="PROSITE" id="PS50102">
    <property type="entry name" value="RRM"/>
    <property type="match status" value="1"/>
</dbReference>
<dbReference type="SMART" id="SM00360">
    <property type="entry name" value="RRM"/>
    <property type="match status" value="1"/>
</dbReference>
<evidence type="ECO:0000259" key="3">
    <source>
        <dbReference type="PROSITE" id="PS50102"/>
    </source>
</evidence>
<dbReference type="Pfam" id="PF00076">
    <property type="entry name" value="RRM_1"/>
    <property type="match status" value="1"/>
</dbReference>
<evidence type="ECO:0000313" key="6">
    <source>
        <dbReference type="Proteomes" id="UP000749559"/>
    </source>
</evidence>
<feature type="compositionally biased region" description="Polar residues" evidence="2">
    <location>
        <begin position="56"/>
        <end position="67"/>
    </location>
</feature>
<dbReference type="InterPro" id="IPR000504">
    <property type="entry name" value="RRM_dom"/>
</dbReference>
<feature type="compositionally biased region" description="Low complexity" evidence="2">
    <location>
        <begin position="495"/>
        <end position="506"/>
    </location>
</feature>
<dbReference type="SUPFAM" id="SSF54928">
    <property type="entry name" value="RNA-binding domain, RBD"/>
    <property type="match status" value="1"/>
</dbReference>
<feature type="compositionally biased region" description="Basic and acidic residues" evidence="2">
    <location>
        <begin position="113"/>
        <end position="133"/>
    </location>
</feature>
<feature type="compositionally biased region" description="Acidic residues" evidence="2">
    <location>
        <begin position="151"/>
        <end position="176"/>
    </location>
</feature>
<feature type="compositionally biased region" description="Polar residues" evidence="2">
    <location>
        <begin position="584"/>
        <end position="599"/>
    </location>
</feature>
<feature type="compositionally biased region" description="Polar residues" evidence="2">
    <location>
        <begin position="543"/>
        <end position="558"/>
    </location>
</feature>
<dbReference type="Gene3D" id="1.10.720.30">
    <property type="entry name" value="SAP domain"/>
    <property type="match status" value="1"/>
</dbReference>
<dbReference type="InterPro" id="IPR003034">
    <property type="entry name" value="SAP_dom"/>
</dbReference>
<evidence type="ECO:0000313" key="5">
    <source>
        <dbReference type="EMBL" id="CAH1793857.1"/>
    </source>
</evidence>
<dbReference type="InterPro" id="IPR036361">
    <property type="entry name" value="SAP_dom_sf"/>
</dbReference>
<feature type="domain" description="SAP" evidence="4">
    <location>
        <begin position="9"/>
        <end position="43"/>
    </location>
</feature>
<feature type="compositionally biased region" description="Low complexity" evidence="2">
    <location>
        <begin position="440"/>
        <end position="452"/>
    </location>
</feature>
<dbReference type="SUPFAM" id="SSF68906">
    <property type="entry name" value="SAP domain"/>
    <property type="match status" value="1"/>
</dbReference>
<feature type="domain" description="RRM" evidence="3">
    <location>
        <begin position="343"/>
        <end position="403"/>
    </location>
</feature>
<keyword evidence="6" id="KW-1185">Reference proteome</keyword>
<feature type="compositionally biased region" description="Basic and acidic residues" evidence="2">
    <location>
        <begin position="177"/>
        <end position="195"/>
    </location>
</feature>
<evidence type="ECO:0000259" key="4">
    <source>
        <dbReference type="PROSITE" id="PS50800"/>
    </source>
</evidence>
<reference evidence="5" key="1">
    <citation type="submission" date="2022-03" db="EMBL/GenBank/DDBJ databases">
        <authorList>
            <person name="Martin C."/>
        </authorList>
    </citation>
    <scope>NUCLEOTIDE SEQUENCE</scope>
</reference>
<protein>
    <recommendedName>
        <fullName evidence="7">SAP domain-containing protein</fullName>
    </recommendedName>
</protein>
<comment type="caution">
    <text evidence="5">The sequence shown here is derived from an EMBL/GenBank/DDBJ whole genome shotgun (WGS) entry which is preliminary data.</text>
</comment>
<feature type="compositionally biased region" description="Acidic residues" evidence="2">
    <location>
        <begin position="95"/>
        <end position="112"/>
    </location>
</feature>
<accession>A0A8S4PJN6</accession>
<feature type="compositionally biased region" description="Basic and acidic residues" evidence="2">
    <location>
        <begin position="70"/>
        <end position="94"/>
    </location>
</feature>
<dbReference type="EMBL" id="CAIIXF020000009">
    <property type="protein sequence ID" value="CAH1793857.1"/>
    <property type="molecule type" value="Genomic_DNA"/>
</dbReference>
<feature type="compositionally biased region" description="Basic and acidic residues" evidence="2">
    <location>
        <begin position="517"/>
        <end position="528"/>
    </location>
</feature>
<dbReference type="Gene3D" id="3.30.70.330">
    <property type="match status" value="1"/>
</dbReference>
<dbReference type="GO" id="GO:0003723">
    <property type="term" value="F:RNA binding"/>
    <property type="evidence" value="ECO:0007669"/>
    <property type="project" value="UniProtKB-UniRule"/>
</dbReference>
<name>A0A8S4PJN6_OWEFU</name>
<feature type="compositionally biased region" description="Gly residues" evidence="2">
    <location>
        <begin position="600"/>
        <end position="625"/>
    </location>
</feature>
<dbReference type="OrthoDB" id="4726at2759"/>
<feature type="compositionally biased region" description="Polar residues" evidence="2">
    <location>
        <begin position="627"/>
        <end position="646"/>
    </location>
</feature>
<feature type="compositionally biased region" description="Polar residues" evidence="2">
    <location>
        <begin position="483"/>
        <end position="493"/>
    </location>
</feature>
<evidence type="ECO:0000256" key="2">
    <source>
        <dbReference type="SAM" id="MobiDB-lite"/>
    </source>
</evidence>
<dbReference type="InterPro" id="IPR035979">
    <property type="entry name" value="RBD_domain_sf"/>
</dbReference>
<dbReference type="InterPro" id="IPR012677">
    <property type="entry name" value="Nucleotide-bd_a/b_plait_sf"/>
</dbReference>
<evidence type="ECO:0000256" key="1">
    <source>
        <dbReference type="PROSITE-ProRule" id="PRU00176"/>
    </source>
</evidence>
<dbReference type="Pfam" id="PF02037">
    <property type="entry name" value="SAP"/>
    <property type="match status" value="1"/>
</dbReference>
<dbReference type="SMART" id="SM00513">
    <property type="entry name" value="SAP"/>
    <property type="match status" value="1"/>
</dbReference>
<proteinExistence type="predicted"/>
<dbReference type="AlphaFoldDB" id="A0A8S4PJN6"/>
<feature type="region of interest" description="Disordered" evidence="2">
    <location>
        <begin position="432"/>
        <end position="558"/>
    </location>
</feature>
<sequence length="665" mass="73190">MSDTEVGDVSKLTVVQLREQCTKHGLATTGKKAELVERLKAATAVAEEVKKENDTTEATVEATNGTTAAEEPKASEEEVKAEIEETKEEETEKAPEEEETTKDEEEVMDVANEEVKGEENEPGAKVEGDKSVEEVLAEVDEQIKESTTYEVIDEVTGDDDEKVADGEGAPEGDEVLEGDRGEDDTPSKEDGKKKERKIIPKLDRDYIKKYMMIAKKVEVYRRTLHVGPIEISDLSNSVVQDLILKGVESHMKFLSKTVSDLSHHIGTLEIKFQNVEAMTEAVEANKELEIDGRKIQVYAAYTPCEDDYKSMGTYIKLGENKNVDALQTYKREHKKYDEALECRSLYVKNLPKSVTEEKMKELFEDAVAIYAPRDATAKLTGECFVEYESQEKAAEKSKSIRGTLKFDDQEEEGYVWQINRKEWKISEKFRESLKRGRGRGSITRGGASSRGGTPRGGIGRGSATVRRTSSGDGGPPRKIPRVTPQSRPASSTPKRGGFSPRGSGSMRGRGGRGRGAYNDRDRSFDRTRSPNSRPDMNRRFSGGASNTVSNIITGQNRNPNTQAQAMNLLVGISQMLSHGGQGGNQSRSSYQDNNSWSGSQRGGYGDSYGSNSSGGGSSSYQGGGMRAQQSYSSSGGQWRGASSSKSPRGGRSYDRGNNRKRRGKW</sequence>
<feature type="region of interest" description="Disordered" evidence="2">
    <location>
        <begin position="577"/>
        <end position="665"/>
    </location>
</feature>
<feature type="region of interest" description="Disordered" evidence="2">
    <location>
        <begin position="47"/>
        <end position="195"/>
    </location>
</feature>
<evidence type="ECO:0008006" key="7">
    <source>
        <dbReference type="Google" id="ProtNLM"/>
    </source>
</evidence>
<gene>
    <name evidence="5" type="ORF">OFUS_LOCUS18653</name>
</gene>
<organism evidence="5 6">
    <name type="scientific">Owenia fusiformis</name>
    <name type="common">Polychaete worm</name>
    <dbReference type="NCBI Taxonomy" id="6347"/>
    <lineage>
        <taxon>Eukaryota</taxon>
        <taxon>Metazoa</taxon>
        <taxon>Spiralia</taxon>
        <taxon>Lophotrochozoa</taxon>
        <taxon>Annelida</taxon>
        <taxon>Polychaeta</taxon>
        <taxon>Sedentaria</taxon>
        <taxon>Canalipalpata</taxon>
        <taxon>Sabellida</taxon>
        <taxon>Oweniida</taxon>
        <taxon>Oweniidae</taxon>
        <taxon>Owenia</taxon>
    </lineage>
</organism>
<dbReference type="Proteomes" id="UP000749559">
    <property type="component" value="Unassembled WGS sequence"/>
</dbReference>
<keyword evidence="1" id="KW-0694">RNA-binding</keyword>
<dbReference type="PROSITE" id="PS50800">
    <property type="entry name" value="SAP"/>
    <property type="match status" value="1"/>
</dbReference>